<dbReference type="EMBL" id="PGGS01000286">
    <property type="protein sequence ID" value="PNH05694.1"/>
    <property type="molecule type" value="Genomic_DNA"/>
</dbReference>
<sequence>MCCWKSASCTRFCTSSGVSEASSVLTSNTSRTVLLLVVTAAGIAAAATADCECACASCKGCCWCNAAVAAAADCAAAEGGVAGPAGSEKAPICGVCCGMGNKDEMSTALAAR</sequence>
<protein>
    <submittedName>
        <fullName evidence="1">Uncharacterized protein</fullName>
    </submittedName>
</protein>
<reference evidence="1 2" key="1">
    <citation type="journal article" date="2017" name="Mol. Biol. Evol.">
        <title>The 4-celled Tetrabaena socialis nuclear genome reveals the essential components for genetic control of cell number at the origin of multicellularity in the volvocine lineage.</title>
        <authorList>
            <person name="Featherston J."/>
            <person name="Arakaki Y."/>
            <person name="Hanschen E.R."/>
            <person name="Ferris P.J."/>
            <person name="Michod R.E."/>
            <person name="Olson B.J.S.C."/>
            <person name="Nozaki H."/>
            <person name="Durand P.M."/>
        </authorList>
    </citation>
    <scope>NUCLEOTIDE SEQUENCE [LARGE SCALE GENOMIC DNA]</scope>
    <source>
        <strain evidence="1 2">NIES-571</strain>
    </source>
</reference>
<proteinExistence type="predicted"/>
<accession>A0A2J7ZZJ1</accession>
<evidence type="ECO:0000313" key="1">
    <source>
        <dbReference type="EMBL" id="PNH05694.1"/>
    </source>
</evidence>
<dbReference type="Proteomes" id="UP000236333">
    <property type="component" value="Unassembled WGS sequence"/>
</dbReference>
<gene>
    <name evidence="1" type="ORF">TSOC_007999</name>
</gene>
<evidence type="ECO:0000313" key="2">
    <source>
        <dbReference type="Proteomes" id="UP000236333"/>
    </source>
</evidence>
<dbReference type="AlphaFoldDB" id="A0A2J7ZZJ1"/>
<keyword evidence="2" id="KW-1185">Reference proteome</keyword>
<name>A0A2J7ZZJ1_9CHLO</name>
<comment type="caution">
    <text evidence="1">The sequence shown here is derived from an EMBL/GenBank/DDBJ whole genome shotgun (WGS) entry which is preliminary data.</text>
</comment>
<organism evidence="1 2">
    <name type="scientific">Tetrabaena socialis</name>
    <dbReference type="NCBI Taxonomy" id="47790"/>
    <lineage>
        <taxon>Eukaryota</taxon>
        <taxon>Viridiplantae</taxon>
        <taxon>Chlorophyta</taxon>
        <taxon>core chlorophytes</taxon>
        <taxon>Chlorophyceae</taxon>
        <taxon>CS clade</taxon>
        <taxon>Chlamydomonadales</taxon>
        <taxon>Tetrabaenaceae</taxon>
        <taxon>Tetrabaena</taxon>
    </lineage>
</organism>